<feature type="binding site" evidence="11">
    <location>
        <position position="209"/>
    </location>
    <ligand>
        <name>FMN</name>
        <dbReference type="ChEBI" id="CHEBI:58210"/>
    </ligand>
</feature>
<evidence type="ECO:0000313" key="14">
    <source>
        <dbReference type="Proteomes" id="UP000600363"/>
    </source>
</evidence>
<dbReference type="PANTHER" id="PTHR43665">
    <property type="entry name" value="ISOPENTENYL-DIPHOSPHATE DELTA-ISOMERASE"/>
    <property type="match status" value="1"/>
</dbReference>
<dbReference type="GO" id="GO:0010181">
    <property type="term" value="F:FMN binding"/>
    <property type="evidence" value="ECO:0007669"/>
    <property type="project" value="UniProtKB-UniRule"/>
</dbReference>
<evidence type="ECO:0000256" key="4">
    <source>
        <dbReference type="ARBA" id="ARBA00022643"/>
    </source>
</evidence>
<evidence type="ECO:0000256" key="8">
    <source>
        <dbReference type="ARBA" id="ARBA00023229"/>
    </source>
</evidence>
<accession>A0A832RX78</accession>
<comment type="cofactor">
    <cofactor evidence="11">
        <name>NADPH</name>
        <dbReference type="ChEBI" id="CHEBI:57783"/>
    </cofactor>
</comment>
<dbReference type="Proteomes" id="UP000600363">
    <property type="component" value="Unassembled WGS sequence"/>
</dbReference>
<dbReference type="GO" id="GO:0005737">
    <property type="term" value="C:cytoplasm"/>
    <property type="evidence" value="ECO:0007669"/>
    <property type="project" value="UniProtKB-SubCell"/>
</dbReference>
<dbReference type="Pfam" id="PF01070">
    <property type="entry name" value="FMN_dh"/>
    <property type="match status" value="1"/>
</dbReference>
<dbReference type="GO" id="GO:0070402">
    <property type="term" value="F:NADPH binding"/>
    <property type="evidence" value="ECO:0007669"/>
    <property type="project" value="UniProtKB-UniRule"/>
</dbReference>
<comment type="cofactor">
    <cofactor evidence="1 11">
        <name>FMN</name>
        <dbReference type="ChEBI" id="CHEBI:58210"/>
    </cofactor>
</comment>
<dbReference type="CDD" id="cd02811">
    <property type="entry name" value="IDI-2_FMN"/>
    <property type="match status" value="1"/>
</dbReference>
<dbReference type="SMART" id="SM01240">
    <property type="entry name" value="IMPDH"/>
    <property type="match status" value="1"/>
</dbReference>
<comment type="caution">
    <text evidence="13">The sequence shown here is derived from an EMBL/GenBank/DDBJ whole genome shotgun (WGS) entry which is preliminary data.</text>
</comment>
<dbReference type="PIRSF" id="PIRSF003314">
    <property type="entry name" value="IPP_isomerase"/>
    <property type="match status" value="1"/>
</dbReference>
<dbReference type="PANTHER" id="PTHR43665:SF1">
    <property type="entry name" value="ISOPENTENYL-DIPHOSPHATE DELTA-ISOMERASE"/>
    <property type="match status" value="1"/>
</dbReference>
<dbReference type="SUPFAM" id="SSF51395">
    <property type="entry name" value="FMN-linked oxidoreductases"/>
    <property type="match status" value="1"/>
</dbReference>
<keyword evidence="3 11" id="KW-0285">Flavoprotein</keyword>
<feature type="binding site" evidence="11">
    <location>
        <begin position="85"/>
        <end position="87"/>
    </location>
    <ligand>
        <name>FMN</name>
        <dbReference type="ChEBI" id="CHEBI:58210"/>
    </ligand>
</feature>
<dbReference type="GO" id="GO:0008299">
    <property type="term" value="P:isoprenoid biosynthetic process"/>
    <property type="evidence" value="ECO:0007669"/>
    <property type="project" value="UniProtKB-UniRule"/>
</dbReference>
<evidence type="ECO:0000256" key="11">
    <source>
        <dbReference type="HAMAP-Rule" id="MF_00354"/>
    </source>
</evidence>
<dbReference type="GO" id="GO:0016491">
    <property type="term" value="F:oxidoreductase activity"/>
    <property type="evidence" value="ECO:0007669"/>
    <property type="project" value="InterPro"/>
</dbReference>
<feature type="binding site" evidence="11">
    <location>
        <position position="178"/>
    </location>
    <ligand>
        <name>substrate</name>
    </ligand>
</feature>
<keyword evidence="6 11" id="KW-0460">Magnesium</keyword>
<feature type="binding site" evidence="11">
    <location>
        <position position="239"/>
    </location>
    <ligand>
        <name>FMN</name>
        <dbReference type="ChEBI" id="CHEBI:58210"/>
    </ligand>
</feature>
<dbReference type="InterPro" id="IPR000262">
    <property type="entry name" value="FMN-dep_DH"/>
</dbReference>
<comment type="caution">
    <text evidence="11">Lacks conserved residue(s) required for the propagation of feature annotation.</text>
</comment>
<keyword evidence="7 11" id="KW-0521">NADP</keyword>
<dbReference type="EMBL" id="DUIH01000009">
    <property type="protein sequence ID" value="HIH69314.1"/>
    <property type="molecule type" value="Genomic_DNA"/>
</dbReference>
<gene>
    <name evidence="11" type="primary">fni</name>
    <name evidence="13" type="ORF">HA299_01640</name>
</gene>
<comment type="catalytic activity">
    <reaction evidence="11">
        <text>isopentenyl diphosphate = dimethylallyl diphosphate</text>
        <dbReference type="Rhea" id="RHEA:23284"/>
        <dbReference type="ChEBI" id="CHEBI:57623"/>
        <dbReference type="ChEBI" id="CHEBI:128769"/>
        <dbReference type="EC" id="5.3.3.2"/>
    </reaction>
</comment>
<comment type="subcellular location">
    <subcellularLocation>
        <location evidence="11">Cytoplasm</location>
    </subcellularLocation>
</comment>
<dbReference type="InterPro" id="IPR013785">
    <property type="entry name" value="Aldolase_TIM"/>
</dbReference>
<feature type="binding site" evidence="11">
    <location>
        <begin position="21"/>
        <end position="22"/>
    </location>
    <ligand>
        <name>substrate</name>
    </ligand>
</feature>
<evidence type="ECO:0000259" key="12">
    <source>
        <dbReference type="Pfam" id="PF01070"/>
    </source>
</evidence>
<dbReference type="RefSeq" id="WP_276624114.1">
    <property type="nucleotide sequence ID" value="NZ_DUIH01000009.1"/>
</dbReference>
<sequence>MLNYDEQKANEREVELATSRRKIEHIDICTQRQVEARPRADGTRASGLDDLMLVHRALPELNMSEIDLRCTFLGKRLDAPLLISSMTGGHPETLDINRNLAIAAQRLGIGIGVGSQRAALEDASQQESYTVVREVAPDAFIYGNIGAAQLARYGVDGVMRSIEMLDADAMAIHLNFLQEAIQPEGDTDAAGVLHSIEEVCASGIPVIVKETGAGIRREDALRLKEVGVSAIDVAGCGGTSWAGVEYYRNRREGMHTEEVFWNWGIPTAVSVVECGVGMPLIASGGIRSGLDCAKCIALGADVCAIALPLVKRAIEGSNAVEAYLTQVIQQLKIAMFLSASHDVDALKRAQIVICGLTREILTQRGHDTRRFAMR</sequence>
<comment type="subunit">
    <text evidence="10 11">Homooctamer. Dimer of tetramers.</text>
</comment>
<feature type="binding site" evidence="11">
    <location>
        <position position="179"/>
    </location>
    <ligand>
        <name>Mg(2+)</name>
        <dbReference type="ChEBI" id="CHEBI:18420"/>
    </ligand>
</feature>
<dbReference type="GO" id="GO:0000287">
    <property type="term" value="F:magnesium ion binding"/>
    <property type="evidence" value="ECO:0007669"/>
    <property type="project" value="UniProtKB-UniRule"/>
</dbReference>
<evidence type="ECO:0000256" key="9">
    <source>
        <dbReference type="ARBA" id="ARBA00023235"/>
    </source>
</evidence>
<evidence type="ECO:0000256" key="1">
    <source>
        <dbReference type="ARBA" id="ARBA00001917"/>
    </source>
</evidence>
<reference evidence="13" key="1">
    <citation type="journal article" date="2020" name="bioRxiv">
        <title>A rank-normalized archaeal taxonomy based on genome phylogeny resolves widespread incomplete and uneven classifications.</title>
        <authorList>
            <person name="Rinke C."/>
            <person name="Chuvochina M."/>
            <person name="Mussig A.J."/>
            <person name="Chaumeil P.-A."/>
            <person name="Waite D.W."/>
            <person name="Whitman W.B."/>
            <person name="Parks D.H."/>
            <person name="Hugenholtz P."/>
        </authorList>
    </citation>
    <scope>NUCLEOTIDE SEQUENCE</scope>
    <source>
        <strain evidence="13">UBA12518</strain>
    </source>
</reference>
<keyword evidence="9 11" id="KW-0413">Isomerase</keyword>
<proteinExistence type="inferred from homology"/>
<evidence type="ECO:0000256" key="2">
    <source>
        <dbReference type="ARBA" id="ARBA00022490"/>
    </source>
</evidence>
<keyword evidence="5 11" id="KW-0479">Metal-binding</keyword>
<comment type="cofactor">
    <cofactor evidence="11">
        <name>Mg(2+)</name>
        <dbReference type="ChEBI" id="CHEBI:18420"/>
    </cofactor>
</comment>
<feature type="binding site" evidence="11">
    <location>
        <begin position="115"/>
        <end position="117"/>
    </location>
    <ligand>
        <name>substrate</name>
    </ligand>
</feature>
<evidence type="ECO:0000256" key="5">
    <source>
        <dbReference type="ARBA" id="ARBA00022723"/>
    </source>
</evidence>
<dbReference type="Gene3D" id="3.20.20.70">
    <property type="entry name" value="Aldolase class I"/>
    <property type="match status" value="1"/>
</dbReference>
<dbReference type="HAMAP" id="MF_00354">
    <property type="entry name" value="Idi_2"/>
    <property type="match status" value="1"/>
</dbReference>
<organism evidence="13 14">
    <name type="scientific">Methermicoccus shengliensis</name>
    <dbReference type="NCBI Taxonomy" id="660064"/>
    <lineage>
        <taxon>Archaea</taxon>
        <taxon>Methanobacteriati</taxon>
        <taxon>Methanobacteriota</taxon>
        <taxon>Stenosarchaea group</taxon>
        <taxon>Methanomicrobia</taxon>
        <taxon>Methanosarcinales</taxon>
        <taxon>Methermicoccaceae</taxon>
        <taxon>Methermicoccus</taxon>
    </lineage>
</organism>
<protein>
    <recommendedName>
        <fullName evidence="11">Isopentenyl-diphosphate delta-isomerase</fullName>
        <shortName evidence="11">IPP isomerase</shortName>
        <ecNumber evidence="11">5.3.3.2</ecNumber>
    </recommendedName>
    <alternativeName>
        <fullName evidence="11">Isopentenyl diphosphate:dimethylallyl diphosphate isomerase</fullName>
    </alternativeName>
    <alternativeName>
        <fullName evidence="11">Isopentenyl pyrophosphate isomerase</fullName>
    </alternativeName>
    <alternativeName>
        <fullName evidence="11">Type 2 isopentenyl diphosphate isomerase</fullName>
        <shortName evidence="11">IDI-2</shortName>
    </alternativeName>
</protein>
<feature type="binding site" evidence="11">
    <location>
        <position position="144"/>
    </location>
    <ligand>
        <name>FMN</name>
        <dbReference type="ChEBI" id="CHEBI:58210"/>
    </ligand>
</feature>
<keyword evidence="8 11" id="KW-0414">Isoprene biosynthesis</keyword>
<evidence type="ECO:0000256" key="3">
    <source>
        <dbReference type="ARBA" id="ARBA00022630"/>
    </source>
</evidence>
<dbReference type="GO" id="GO:0004452">
    <property type="term" value="F:isopentenyl-diphosphate delta-isomerase activity"/>
    <property type="evidence" value="ECO:0007669"/>
    <property type="project" value="UniProtKB-UniRule"/>
</dbReference>
<feature type="binding site" evidence="11">
    <location>
        <begin position="306"/>
        <end position="307"/>
    </location>
    <ligand>
        <name>FMN</name>
        <dbReference type="ChEBI" id="CHEBI:58210"/>
    </ligand>
</feature>
<name>A0A832RX78_9EURY</name>
<comment type="similarity">
    <text evidence="11">Belongs to the IPP isomerase type 2 family.</text>
</comment>
<dbReference type="AlphaFoldDB" id="A0A832RX78"/>
<feature type="binding site" evidence="11">
    <location>
        <begin position="285"/>
        <end position="287"/>
    </location>
    <ligand>
        <name>FMN</name>
        <dbReference type="ChEBI" id="CHEBI:58210"/>
    </ligand>
</feature>
<keyword evidence="4 11" id="KW-0288">FMN</keyword>
<feature type="binding site" evidence="11">
    <location>
        <position position="84"/>
    </location>
    <ligand>
        <name>FMN</name>
        <dbReference type="ChEBI" id="CHEBI:58210"/>
    </ligand>
</feature>
<feature type="binding site" evidence="11">
    <location>
        <position position="115"/>
    </location>
    <ligand>
        <name>FMN</name>
        <dbReference type="ChEBI" id="CHEBI:58210"/>
    </ligand>
</feature>
<dbReference type="NCBIfam" id="TIGR02151">
    <property type="entry name" value="IPP_isom_2"/>
    <property type="match status" value="1"/>
</dbReference>
<evidence type="ECO:0000256" key="7">
    <source>
        <dbReference type="ARBA" id="ARBA00022857"/>
    </source>
</evidence>
<evidence type="ECO:0000313" key="13">
    <source>
        <dbReference type="EMBL" id="HIH69314.1"/>
    </source>
</evidence>
<comment type="function">
    <text evidence="11">Involved in the biosynthesis of isoprenoids. Catalyzes the 1,3-allylic rearrangement of the homoallylic substrate isopentenyl (IPP) to its allylic isomer, dimethylallyl diphosphate (DMAPP).</text>
</comment>
<feature type="domain" description="FMN-dependent dehydrogenase" evidence="12">
    <location>
        <begin position="202"/>
        <end position="351"/>
    </location>
</feature>
<dbReference type="EC" id="5.3.3.2" evidence="11"/>
<evidence type="ECO:0000256" key="10">
    <source>
        <dbReference type="ARBA" id="ARBA00025810"/>
    </source>
</evidence>
<keyword evidence="2 11" id="KW-0963">Cytoplasm</keyword>
<evidence type="ECO:0000256" key="6">
    <source>
        <dbReference type="ARBA" id="ARBA00022842"/>
    </source>
</evidence>
<dbReference type="InterPro" id="IPR011179">
    <property type="entry name" value="IPdP_isomerase"/>
</dbReference>